<organism evidence="2">
    <name type="scientific">freshwater metagenome</name>
    <dbReference type="NCBI Taxonomy" id="449393"/>
    <lineage>
        <taxon>unclassified sequences</taxon>
        <taxon>metagenomes</taxon>
        <taxon>ecological metagenomes</taxon>
    </lineage>
</organism>
<dbReference type="InterPro" id="IPR045713">
    <property type="entry name" value="DUF6069"/>
</dbReference>
<gene>
    <name evidence="2" type="ORF">UFOPK3662_02509</name>
</gene>
<proteinExistence type="predicted"/>
<dbReference type="Pfam" id="PF19545">
    <property type="entry name" value="DUF6069"/>
    <property type="match status" value="1"/>
</dbReference>
<reference evidence="2" key="1">
    <citation type="submission" date="2020-05" db="EMBL/GenBank/DDBJ databases">
        <authorList>
            <person name="Chiriac C."/>
            <person name="Salcher M."/>
            <person name="Ghai R."/>
            <person name="Kavagutti S V."/>
        </authorList>
    </citation>
    <scope>NUCLEOTIDE SEQUENCE</scope>
</reference>
<sequence length="134" mass="13704">MRRRLLGLVRTGLLASLVAVVATTAVAALATAAGVELEVPADGETIPLSGIAFVTGVFSLAGVVIAAALQRWSGRPRRRFVRTTLVLTALSLVPPWVVGAAVSTSITLVALHLVAAVVMIPSLARSLDAVSDGL</sequence>
<feature type="transmembrane region" description="Helical" evidence="1">
    <location>
        <begin position="104"/>
        <end position="124"/>
    </location>
</feature>
<feature type="transmembrane region" description="Helical" evidence="1">
    <location>
        <begin position="80"/>
        <end position="98"/>
    </location>
</feature>
<evidence type="ECO:0000256" key="1">
    <source>
        <dbReference type="SAM" id="Phobius"/>
    </source>
</evidence>
<keyword evidence="1" id="KW-1133">Transmembrane helix</keyword>
<keyword evidence="1" id="KW-0472">Membrane</keyword>
<feature type="transmembrane region" description="Helical" evidence="1">
    <location>
        <begin position="48"/>
        <end position="68"/>
    </location>
</feature>
<dbReference type="EMBL" id="CAFBMW010000022">
    <property type="protein sequence ID" value="CAB4950588.1"/>
    <property type="molecule type" value="Genomic_DNA"/>
</dbReference>
<evidence type="ECO:0000313" key="2">
    <source>
        <dbReference type="EMBL" id="CAB4950588.1"/>
    </source>
</evidence>
<accession>A0A6J7K3X6</accession>
<keyword evidence="1" id="KW-0812">Transmembrane</keyword>
<dbReference type="AlphaFoldDB" id="A0A6J7K3X6"/>
<name>A0A6J7K3X6_9ZZZZ</name>
<protein>
    <submittedName>
        <fullName evidence="2">Unannotated protein</fullName>
    </submittedName>
</protein>